<dbReference type="InterPro" id="IPR011547">
    <property type="entry name" value="SLC26A/SulP_dom"/>
</dbReference>
<dbReference type="PROSITE" id="PS51257">
    <property type="entry name" value="PROKAR_LIPOPROTEIN"/>
    <property type="match status" value="1"/>
</dbReference>
<comment type="subcellular location">
    <subcellularLocation>
        <location evidence="1">Membrane</location>
        <topology evidence="1">Multi-pass membrane protein</topology>
    </subcellularLocation>
</comment>
<evidence type="ECO:0000256" key="1">
    <source>
        <dbReference type="ARBA" id="ARBA00004141"/>
    </source>
</evidence>
<feature type="transmembrane region" description="Helical" evidence="7">
    <location>
        <begin position="58"/>
        <end position="76"/>
    </location>
</feature>
<feature type="domain" description="STAS" evidence="8">
    <location>
        <begin position="435"/>
        <end position="540"/>
    </location>
</feature>
<dbReference type="InterPro" id="IPR001765">
    <property type="entry name" value="Carbonic_anhydrase"/>
</dbReference>
<feature type="transmembrane region" description="Helical" evidence="7">
    <location>
        <begin position="331"/>
        <end position="360"/>
    </location>
</feature>
<dbReference type="CDD" id="cd03378">
    <property type="entry name" value="beta_CA_cladeC"/>
    <property type="match status" value="1"/>
</dbReference>
<sequence>MFSHLKQDIPSGLVVFLVALPLCLGVALACGAPLLSGVISGIIGGFVVGFLSHSRTSVSGPAAGLVTLVIAATTALGDYQTFLLSVFLAGFIQIGLGVLRLGFIANYVPSNVIQGLLASIGIILILKQIPHSVGFDINPEEDFIFFQRDGENTFSELLNIHKYFSWGAVIISTISLSLMFVYDKLKWQALRYIPSPILVILIGIVCNQIFKNFKPEFYLTEKHLVTIPNVSNWESIFVFPNFSMIGQSEVWYFAFSIAAFATLETLLNLDAVERIDPHKRLSSPNRELIAQGVGNSLSGLIGGLPITSVIVRSSVNIYTGAETKLSTMVHGVLLAMSILFLSSFLNLIPLCSLAVVLVVTGFKLTNLSVYKSLYKKGLYQFLPFITTILAIIFTDLLTGVLIGLCISFIFILKNNYKNPFSVETENLNIGETIRIELPNQVSFLNKASIKDTLWSLPENAKLIVDASNCNFIDHDILEVLEEFKSVVALEKNIQLNLVGLKDHYELSDQVQFVNILDKEAQQKLTPDDILEFLKRGNERFVKGKWSEKYFKHQVNATAFGQNPIAVVLSCIDSRTSPEIIFDSGLGDIISIRIAGNIVNQEILGSLELSCAKIGTKLIVVLGHSNCGAVSSAIYALKDGNIASITNKIDKAIGTSDPNSKQSNSGNEHIFNHVVKTNVLNSIDEILESSEFLKRKVDAGEYKIVPAFYDTSSGEVQFFHSVQTSPKSESMF</sequence>
<dbReference type="Pfam" id="PF00484">
    <property type="entry name" value="Pro_CA"/>
    <property type="match status" value="1"/>
</dbReference>
<proteinExistence type="inferred from homology"/>
<dbReference type="InterPro" id="IPR002645">
    <property type="entry name" value="STAS_dom"/>
</dbReference>
<dbReference type="GO" id="GO:0004089">
    <property type="term" value="F:carbonate dehydratase activity"/>
    <property type="evidence" value="ECO:0007669"/>
    <property type="project" value="InterPro"/>
</dbReference>
<feature type="binding site" evidence="6">
    <location>
        <position position="623"/>
    </location>
    <ligand>
        <name>Zn(2+)</name>
        <dbReference type="ChEBI" id="CHEBI:29105"/>
    </ligand>
</feature>
<comment type="cofactor">
    <cofactor evidence="6">
        <name>Zn(2+)</name>
        <dbReference type="ChEBI" id="CHEBI:29105"/>
    </cofactor>
    <text evidence="6">Binds 1 zinc ion per subunit.</text>
</comment>
<dbReference type="SMART" id="SM00947">
    <property type="entry name" value="Pro_CA"/>
    <property type="match status" value="1"/>
</dbReference>
<feature type="binding site" evidence="6">
    <location>
        <position position="626"/>
    </location>
    <ligand>
        <name>Zn(2+)</name>
        <dbReference type="ChEBI" id="CHEBI:29105"/>
    </ligand>
</feature>
<evidence type="ECO:0000256" key="2">
    <source>
        <dbReference type="ARBA" id="ARBA00006217"/>
    </source>
</evidence>
<dbReference type="PANTHER" id="PTHR11814">
    <property type="entry name" value="SULFATE TRANSPORTER"/>
    <property type="match status" value="1"/>
</dbReference>
<dbReference type="GO" id="GO:0055085">
    <property type="term" value="P:transmembrane transport"/>
    <property type="evidence" value="ECO:0007669"/>
    <property type="project" value="InterPro"/>
</dbReference>
<organism evidence="9 10">
    <name type="scientific">Leptospira ellinghausenii</name>
    <dbReference type="NCBI Taxonomy" id="1917822"/>
    <lineage>
        <taxon>Bacteria</taxon>
        <taxon>Pseudomonadati</taxon>
        <taxon>Spirochaetota</taxon>
        <taxon>Spirochaetia</taxon>
        <taxon>Leptospirales</taxon>
        <taxon>Leptospiraceae</taxon>
        <taxon>Leptospira</taxon>
    </lineage>
</organism>
<dbReference type="GO" id="GO:0016020">
    <property type="term" value="C:membrane"/>
    <property type="evidence" value="ECO:0007669"/>
    <property type="project" value="UniProtKB-SubCell"/>
</dbReference>
<comment type="caution">
    <text evidence="9">The sequence shown here is derived from an EMBL/GenBank/DDBJ whole genome shotgun (WGS) entry which is preliminary data.</text>
</comment>
<feature type="transmembrane region" description="Helical" evidence="7">
    <location>
        <begin position="34"/>
        <end position="51"/>
    </location>
</feature>
<feature type="transmembrane region" description="Helical" evidence="7">
    <location>
        <begin position="288"/>
        <end position="311"/>
    </location>
</feature>
<dbReference type="GO" id="GO:0008270">
    <property type="term" value="F:zinc ion binding"/>
    <property type="evidence" value="ECO:0007669"/>
    <property type="project" value="InterPro"/>
</dbReference>
<dbReference type="PROSITE" id="PS50801">
    <property type="entry name" value="STAS"/>
    <property type="match status" value="1"/>
</dbReference>
<evidence type="ECO:0000256" key="5">
    <source>
        <dbReference type="ARBA" id="ARBA00023136"/>
    </source>
</evidence>
<reference evidence="10" key="1">
    <citation type="journal article" date="2019" name="Microbiol. Immunol.">
        <title>Molecular and phenotypic characterization of Leptospira johnsonii sp. nov., Leptospira ellinghausenii sp. nov. and Leptospira ryugenii sp. nov. isolated from soil and water in Japan.</title>
        <authorList>
            <person name="Masuzawa T."/>
            <person name="Saito M."/>
            <person name="Nakao R."/>
            <person name="Nikaido Y."/>
            <person name="Matsumoto M."/>
            <person name="Ogawa M."/>
            <person name="Yokoyama M."/>
            <person name="Hidaka Y."/>
            <person name="Tomita J."/>
            <person name="Sakakibara K."/>
            <person name="Suzuki K."/>
            <person name="Yasuda S."/>
            <person name="Sato H."/>
            <person name="Yamaguchi M."/>
            <person name="Yoshida S.I."/>
            <person name="Koizumi N."/>
            <person name="Kawamura Y."/>
        </authorList>
    </citation>
    <scope>NUCLEOTIDE SEQUENCE [LARGE SCALE GENOMIC DNA]</scope>
    <source>
        <strain evidence="10">E18</strain>
    </source>
</reference>
<dbReference type="OrthoDB" id="9769739at2"/>
<dbReference type="RefSeq" id="WP_108959093.1">
    <property type="nucleotide sequence ID" value="NZ_BFAZ01000006.1"/>
</dbReference>
<dbReference type="InterPro" id="IPR036874">
    <property type="entry name" value="Carbonic_anhydrase_sf"/>
</dbReference>
<feature type="transmembrane region" description="Helical" evidence="7">
    <location>
        <begin position="82"/>
        <end position="99"/>
    </location>
</feature>
<dbReference type="EMBL" id="BFAZ01000006">
    <property type="protein sequence ID" value="GBF41949.1"/>
    <property type="molecule type" value="Genomic_DNA"/>
</dbReference>
<keyword evidence="3 7" id="KW-0812">Transmembrane</keyword>
<feature type="transmembrane region" description="Helical" evidence="7">
    <location>
        <begin position="111"/>
        <end position="129"/>
    </location>
</feature>
<feature type="binding site" evidence="6">
    <location>
        <position position="572"/>
    </location>
    <ligand>
        <name>Zn(2+)</name>
        <dbReference type="ChEBI" id="CHEBI:29105"/>
    </ligand>
</feature>
<evidence type="ECO:0000313" key="10">
    <source>
        <dbReference type="Proteomes" id="UP000245206"/>
    </source>
</evidence>
<keyword evidence="6" id="KW-0479">Metal-binding</keyword>
<evidence type="ECO:0000256" key="3">
    <source>
        <dbReference type="ARBA" id="ARBA00022692"/>
    </source>
</evidence>
<feature type="transmembrane region" description="Helical" evidence="7">
    <location>
        <begin position="163"/>
        <end position="182"/>
    </location>
</feature>
<dbReference type="SUPFAM" id="SSF53056">
    <property type="entry name" value="beta-carbonic anhydrase, cab"/>
    <property type="match status" value="1"/>
</dbReference>
<feature type="transmembrane region" description="Helical" evidence="7">
    <location>
        <begin position="12"/>
        <end position="28"/>
    </location>
</feature>
<dbReference type="Proteomes" id="UP000245206">
    <property type="component" value="Unassembled WGS sequence"/>
</dbReference>
<dbReference type="AlphaFoldDB" id="A0A2P2DBF8"/>
<dbReference type="Pfam" id="PF00916">
    <property type="entry name" value="Sulfate_transp"/>
    <property type="match status" value="1"/>
</dbReference>
<comment type="similarity">
    <text evidence="2">Belongs to the beta-class carbonic anhydrase family.</text>
</comment>
<keyword evidence="5 7" id="KW-0472">Membrane</keyword>
<keyword evidence="6" id="KW-0862">Zinc</keyword>
<gene>
    <name evidence="9" type="ORF">LPTSP2_12350</name>
</gene>
<evidence type="ECO:0000256" key="4">
    <source>
        <dbReference type="ARBA" id="ARBA00022989"/>
    </source>
</evidence>
<name>A0A2P2DBF8_9LEPT</name>
<keyword evidence="4 7" id="KW-1133">Transmembrane helix</keyword>
<feature type="transmembrane region" description="Helical" evidence="7">
    <location>
        <begin position="381"/>
        <end position="412"/>
    </location>
</feature>
<protein>
    <submittedName>
        <fullName evidence="9">Bifunctional permease/carbonic anhydrase</fullName>
    </submittedName>
</protein>
<evidence type="ECO:0000256" key="6">
    <source>
        <dbReference type="PIRSR" id="PIRSR601765-1"/>
    </source>
</evidence>
<feature type="transmembrane region" description="Helical" evidence="7">
    <location>
        <begin position="250"/>
        <end position="267"/>
    </location>
</feature>
<evidence type="ECO:0000256" key="7">
    <source>
        <dbReference type="SAM" id="Phobius"/>
    </source>
</evidence>
<evidence type="ECO:0000313" key="9">
    <source>
        <dbReference type="EMBL" id="GBF41949.1"/>
    </source>
</evidence>
<dbReference type="Gene3D" id="3.40.1050.10">
    <property type="entry name" value="Carbonic anhydrase"/>
    <property type="match status" value="1"/>
</dbReference>
<dbReference type="InterPro" id="IPR001902">
    <property type="entry name" value="SLC26A/SulP_fam"/>
</dbReference>
<feature type="binding site" evidence="6">
    <location>
        <position position="570"/>
    </location>
    <ligand>
        <name>Zn(2+)</name>
        <dbReference type="ChEBI" id="CHEBI:29105"/>
    </ligand>
</feature>
<evidence type="ECO:0000259" key="8">
    <source>
        <dbReference type="PROSITE" id="PS50801"/>
    </source>
</evidence>
<keyword evidence="10" id="KW-1185">Reference proteome</keyword>
<accession>A0A2P2DBF8</accession>
<feature type="transmembrane region" description="Helical" evidence="7">
    <location>
        <begin position="189"/>
        <end position="210"/>
    </location>
</feature>